<evidence type="ECO:0000256" key="9">
    <source>
        <dbReference type="ARBA" id="ARBA00022840"/>
    </source>
</evidence>
<evidence type="ECO:0000256" key="7">
    <source>
        <dbReference type="ARBA" id="ARBA00022741"/>
    </source>
</evidence>
<dbReference type="PRINTS" id="PR00344">
    <property type="entry name" value="BCTRLSENSOR"/>
</dbReference>
<name>A0A168KFD9_9BACL</name>
<keyword evidence="9" id="KW-0067">ATP-binding</keyword>
<evidence type="ECO:0000259" key="14">
    <source>
        <dbReference type="PROSITE" id="PS50109"/>
    </source>
</evidence>
<keyword evidence="11 13" id="KW-0472">Membrane</keyword>
<dbReference type="GO" id="GO:0005524">
    <property type="term" value="F:ATP binding"/>
    <property type="evidence" value="ECO:0007669"/>
    <property type="project" value="UniProtKB-KW"/>
</dbReference>
<dbReference type="InterPro" id="IPR003661">
    <property type="entry name" value="HisK_dim/P_dom"/>
</dbReference>
<evidence type="ECO:0000256" key="13">
    <source>
        <dbReference type="SAM" id="Phobius"/>
    </source>
</evidence>
<evidence type="ECO:0000256" key="2">
    <source>
        <dbReference type="ARBA" id="ARBA00004236"/>
    </source>
</evidence>
<comment type="subcellular location">
    <subcellularLocation>
        <location evidence="2">Cell membrane</location>
    </subcellularLocation>
</comment>
<dbReference type="EMBL" id="LVJH01000025">
    <property type="protein sequence ID" value="OAB41930.1"/>
    <property type="molecule type" value="Genomic_DNA"/>
</dbReference>
<dbReference type="Pfam" id="PF00512">
    <property type="entry name" value="HisKA"/>
    <property type="match status" value="1"/>
</dbReference>
<gene>
    <name evidence="16" type="ORF">PGLA_13975</name>
</gene>
<feature type="transmembrane region" description="Helical" evidence="13">
    <location>
        <begin position="245"/>
        <end position="263"/>
    </location>
</feature>
<dbReference type="InterPro" id="IPR001789">
    <property type="entry name" value="Sig_transdc_resp-reg_receiver"/>
</dbReference>
<keyword evidence="17" id="KW-1185">Reference proteome</keyword>
<keyword evidence="13" id="KW-0812">Transmembrane</keyword>
<evidence type="ECO:0000256" key="4">
    <source>
        <dbReference type="ARBA" id="ARBA00022475"/>
    </source>
</evidence>
<reference evidence="16 17" key="1">
    <citation type="submission" date="2016-03" db="EMBL/GenBank/DDBJ databases">
        <title>Draft genome sequence of Paenibacillus glacialis DSM 22343.</title>
        <authorList>
            <person name="Shin S.-K."/>
            <person name="Yi H."/>
        </authorList>
    </citation>
    <scope>NUCLEOTIDE SEQUENCE [LARGE SCALE GENOMIC DNA]</scope>
    <source>
        <strain evidence="16 17">DSM 22343</strain>
    </source>
</reference>
<dbReference type="SMART" id="SM00387">
    <property type="entry name" value="HATPase_c"/>
    <property type="match status" value="2"/>
</dbReference>
<keyword evidence="13" id="KW-1133">Transmembrane helix</keyword>
<dbReference type="InterPro" id="IPR010559">
    <property type="entry name" value="Sig_transdc_His_kin_internal"/>
</dbReference>
<evidence type="ECO:0000256" key="5">
    <source>
        <dbReference type="ARBA" id="ARBA00022553"/>
    </source>
</evidence>
<evidence type="ECO:0000313" key="17">
    <source>
        <dbReference type="Proteomes" id="UP000076967"/>
    </source>
</evidence>
<keyword evidence="5 12" id="KW-0597">Phosphoprotein</keyword>
<keyword evidence="6" id="KW-0808">Transferase</keyword>
<dbReference type="PANTHER" id="PTHR43047">
    <property type="entry name" value="TWO-COMPONENT HISTIDINE PROTEIN KINASE"/>
    <property type="match status" value="1"/>
</dbReference>
<dbReference type="Pfam" id="PF06580">
    <property type="entry name" value="His_kinase"/>
    <property type="match status" value="1"/>
</dbReference>
<evidence type="ECO:0000256" key="8">
    <source>
        <dbReference type="ARBA" id="ARBA00022777"/>
    </source>
</evidence>
<dbReference type="SUPFAM" id="SSF49785">
    <property type="entry name" value="Galactose-binding domain-like"/>
    <property type="match status" value="1"/>
</dbReference>
<feature type="modified residue" description="4-aspartylphosphate" evidence="12">
    <location>
        <position position="761"/>
    </location>
</feature>
<dbReference type="SUPFAM" id="SSF52172">
    <property type="entry name" value="CheY-like"/>
    <property type="match status" value="1"/>
</dbReference>
<keyword evidence="8 16" id="KW-0418">Kinase</keyword>
<sequence length="1055" mass="117996">MMNRIKNKTALKYITIILLFLSILLGLRWVWSEIFNTSEPPRAVNGVLDIRGLDLNNSPTLPLNGGWQFYPGQLLSHQDVQLAENQSGYIQVPGDWGSVLTKEGDSSIGYGTYRLRILVDPLKRPVSLWLNGIQASSSVETNGLTEGDIGKPATNAMEYRAKNISYTASYFVEGAQEIELLIRVANFDDPYNGGILRSIRFGSQAAIDYVRWYSIGFQLATFIVLLLHTLYACILYWFNPHERTLFHVCMLTLTAGISIMAGHDNLLLLWLPLNYTWALKIRLLCLLWHSFFILLLFRRFSSAPPKSVWLRAFTAVLISYSGFLLTASAIWVNGTVALGIFTFFYLLPFVWLVYIIGTMIFRKQADNDGVFLLLSAAGVMSSLVWSLWNSHTAVYYPIDIIAAIIGFSTYWFKKYFRNSKENTKLNEQLKKSDKLKDQFLANTSHELRTPLHGIINIAQTVVTKEKETLNESSLKDIELLITVSRRMSHMLGDLLDVARLKEHRIILQQEPLQIQSIIPGVISMLKFMIEGKPIHLNIDIAESMPPVMADEKRLVQILYNLLHNALKYTEEGTISISVETRDGNAVIHISDTGIGMNAKTQARVFLPYEQGSYGISDGRGIGLGLSICKQLVELHGGALTVRSELGKGSVFSFDLPLANGSNLSSMQSSLQLHQITDETEDLPVGFILPDTATGELTTHGLIPPLLNAGNIHILAVDDDPVNLNVLVGILSSEPYHITTAHSAREVLELLGTRQWDLLIADVMMPHMSGYELTQRVREHYSVSELPVLLLTARSQPADIYTGFLSGANDYVTKPVDALELQYRIRALTTLKQSINERLRIEAAYLQAQIHPHFLFNTLNSIMALSDIDTVKMRNLGDAFASFLRISFDFLNTGELIELAHELELAESYLYIEKVRFGDRLSIVWEVEPNINLLLPPLSIQPLIENAVKHGLLSQNKGGTVHIRISCQDSFTLIEVKDDGKGMEQEQVIQLLSPTLKGKGGIGLSNTNRRLTQLYGQGLSIVSKPNEGTTVSFVISDQAESNTVTIVEKTDSQQRE</sequence>
<dbReference type="AlphaFoldDB" id="A0A168KFD9"/>
<organism evidence="16 17">
    <name type="scientific">Paenibacillus glacialis</name>
    <dbReference type="NCBI Taxonomy" id="494026"/>
    <lineage>
        <taxon>Bacteria</taxon>
        <taxon>Bacillati</taxon>
        <taxon>Bacillota</taxon>
        <taxon>Bacilli</taxon>
        <taxon>Bacillales</taxon>
        <taxon>Paenibacillaceae</taxon>
        <taxon>Paenibacillus</taxon>
    </lineage>
</organism>
<dbReference type="EC" id="2.7.13.3" evidence="3"/>
<evidence type="ECO:0000256" key="3">
    <source>
        <dbReference type="ARBA" id="ARBA00012438"/>
    </source>
</evidence>
<feature type="transmembrane region" description="Helical" evidence="13">
    <location>
        <begin position="275"/>
        <end position="297"/>
    </location>
</feature>
<dbReference type="Proteomes" id="UP000076967">
    <property type="component" value="Unassembled WGS sequence"/>
</dbReference>
<evidence type="ECO:0000256" key="1">
    <source>
        <dbReference type="ARBA" id="ARBA00000085"/>
    </source>
</evidence>
<dbReference type="InterPro" id="IPR004358">
    <property type="entry name" value="Sig_transdc_His_kin-like_C"/>
</dbReference>
<dbReference type="Gene3D" id="2.60.120.260">
    <property type="entry name" value="Galactose-binding domain-like"/>
    <property type="match status" value="1"/>
</dbReference>
<feature type="transmembrane region" description="Helical" evidence="13">
    <location>
        <begin position="309"/>
        <end position="331"/>
    </location>
</feature>
<feature type="transmembrane region" description="Helical" evidence="13">
    <location>
        <begin position="369"/>
        <end position="388"/>
    </location>
</feature>
<dbReference type="SMART" id="SM00388">
    <property type="entry name" value="HisKA"/>
    <property type="match status" value="1"/>
</dbReference>
<feature type="domain" description="Histidine kinase" evidence="14">
    <location>
        <begin position="939"/>
        <end position="1038"/>
    </location>
</feature>
<dbReference type="InterPro" id="IPR011006">
    <property type="entry name" value="CheY-like_superfamily"/>
</dbReference>
<comment type="caution">
    <text evidence="16">The sequence shown here is derived from an EMBL/GenBank/DDBJ whole genome shotgun (WGS) entry which is preliminary data.</text>
</comment>
<dbReference type="InterPro" id="IPR008979">
    <property type="entry name" value="Galactose-bd-like_sf"/>
</dbReference>
<evidence type="ECO:0000256" key="10">
    <source>
        <dbReference type="ARBA" id="ARBA00023012"/>
    </source>
</evidence>
<evidence type="ECO:0000256" key="12">
    <source>
        <dbReference type="PROSITE-ProRule" id="PRU00169"/>
    </source>
</evidence>
<dbReference type="GO" id="GO:0005886">
    <property type="term" value="C:plasma membrane"/>
    <property type="evidence" value="ECO:0007669"/>
    <property type="project" value="UniProtKB-SubCell"/>
</dbReference>
<accession>A0A168KFD9</accession>
<dbReference type="Pfam" id="PF02518">
    <property type="entry name" value="HATPase_c"/>
    <property type="match status" value="2"/>
</dbReference>
<evidence type="ECO:0000259" key="15">
    <source>
        <dbReference type="PROSITE" id="PS50110"/>
    </source>
</evidence>
<feature type="domain" description="Response regulatory" evidence="15">
    <location>
        <begin position="712"/>
        <end position="828"/>
    </location>
</feature>
<evidence type="ECO:0000256" key="6">
    <source>
        <dbReference type="ARBA" id="ARBA00022679"/>
    </source>
</evidence>
<dbReference type="InterPro" id="IPR003594">
    <property type="entry name" value="HATPase_dom"/>
</dbReference>
<dbReference type="CDD" id="cd17574">
    <property type="entry name" value="REC_OmpR"/>
    <property type="match status" value="1"/>
</dbReference>
<keyword evidence="10" id="KW-0902">Two-component regulatory system</keyword>
<dbReference type="Pfam" id="PF00072">
    <property type="entry name" value="Response_reg"/>
    <property type="match status" value="1"/>
</dbReference>
<feature type="transmembrane region" description="Helical" evidence="13">
    <location>
        <begin position="394"/>
        <end position="412"/>
    </location>
</feature>
<feature type="transmembrane region" description="Helical" evidence="13">
    <location>
        <begin position="212"/>
        <end position="238"/>
    </location>
</feature>
<dbReference type="InterPro" id="IPR036890">
    <property type="entry name" value="HATPase_C_sf"/>
</dbReference>
<dbReference type="InterPro" id="IPR036097">
    <property type="entry name" value="HisK_dim/P_sf"/>
</dbReference>
<dbReference type="InterPro" id="IPR005467">
    <property type="entry name" value="His_kinase_dom"/>
</dbReference>
<dbReference type="CDD" id="cd00082">
    <property type="entry name" value="HisKA"/>
    <property type="match status" value="1"/>
</dbReference>
<dbReference type="PROSITE" id="PS50110">
    <property type="entry name" value="RESPONSE_REGULATORY"/>
    <property type="match status" value="1"/>
</dbReference>
<feature type="domain" description="Histidine kinase" evidence="14">
    <location>
        <begin position="442"/>
        <end position="659"/>
    </location>
</feature>
<protein>
    <recommendedName>
        <fullName evidence="3">histidine kinase</fullName>
        <ecNumber evidence="3">2.7.13.3</ecNumber>
    </recommendedName>
</protein>
<dbReference type="GO" id="GO:0000155">
    <property type="term" value="F:phosphorelay sensor kinase activity"/>
    <property type="evidence" value="ECO:0007669"/>
    <property type="project" value="InterPro"/>
</dbReference>
<dbReference type="STRING" id="494026.PGLA_13975"/>
<evidence type="ECO:0000256" key="11">
    <source>
        <dbReference type="ARBA" id="ARBA00023136"/>
    </source>
</evidence>
<proteinExistence type="predicted"/>
<dbReference type="SUPFAM" id="SSF55874">
    <property type="entry name" value="ATPase domain of HSP90 chaperone/DNA topoisomerase II/histidine kinase"/>
    <property type="match status" value="2"/>
</dbReference>
<dbReference type="Gene3D" id="1.10.287.130">
    <property type="match status" value="1"/>
</dbReference>
<feature type="transmembrane region" description="Helical" evidence="13">
    <location>
        <begin position="337"/>
        <end position="357"/>
    </location>
</feature>
<dbReference type="SMART" id="SM00448">
    <property type="entry name" value="REC"/>
    <property type="match status" value="1"/>
</dbReference>
<comment type="catalytic activity">
    <reaction evidence="1">
        <text>ATP + protein L-histidine = ADP + protein N-phospho-L-histidine.</text>
        <dbReference type="EC" id="2.7.13.3"/>
    </reaction>
</comment>
<dbReference type="PROSITE" id="PS50109">
    <property type="entry name" value="HIS_KIN"/>
    <property type="match status" value="2"/>
</dbReference>
<keyword evidence="7" id="KW-0547">Nucleotide-binding</keyword>
<dbReference type="Gene3D" id="3.40.50.2300">
    <property type="match status" value="1"/>
</dbReference>
<dbReference type="PANTHER" id="PTHR43047:SF72">
    <property type="entry name" value="OSMOSENSING HISTIDINE PROTEIN KINASE SLN1"/>
    <property type="match status" value="1"/>
</dbReference>
<keyword evidence="4" id="KW-1003">Cell membrane</keyword>
<dbReference type="SUPFAM" id="SSF47384">
    <property type="entry name" value="Homodimeric domain of signal transducing histidine kinase"/>
    <property type="match status" value="1"/>
</dbReference>
<evidence type="ECO:0000313" key="16">
    <source>
        <dbReference type="EMBL" id="OAB41930.1"/>
    </source>
</evidence>
<dbReference type="GO" id="GO:0009927">
    <property type="term" value="F:histidine phosphotransfer kinase activity"/>
    <property type="evidence" value="ECO:0007669"/>
    <property type="project" value="TreeGrafter"/>
</dbReference>
<dbReference type="Gene3D" id="3.30.565.10">
    <property type="entry name" value="Histidine kinase-like ATPase, C-terminal domain"/>
    <property type="match status" value="2"/>
</dbReference>
<dbReference type="FunFam" id="3.30.565.10:FF:000023">
    <property type="entry name" value="PAS domain-containing sensor histidine kinase"/>
    <property type="match status" value="1"/>
</dbReference>